<dbReference type="InterPro" id="IPR011989">
    <property type="entry name" value="ARM-like"/>
</dbReference>
<dbReference type="Gene3D" id="1.25.10.10">
    <property type="entry name" value="Leucine-rich Repeat Variant"/>
    <property type="match status" value="1"/>
</dbReference>
<dbReference type="AlphaFoldDB" id="A0A183IJJ6"/>
<accession>A0A183IJJ6</accession>
<dbReference type="InterPro" id="IPR016024">
    <property type="entry name" value="ARM-type_fold"/>
</dbReference>
<proteinExistence type="predicted"/>
<evidence type="ECO:0000313" key="3">
    <source>
        <dbReference type="WBParaSite" id="SBAD_0000396201-mRNA-1"/>
    </source>
</evidence>
<sequence length="778" mass="87309">MYLKKREHWEGENYVPEEKVEGVKRKKVTLNIWEVLDQISNTSDSSQVFPLLSKIFKLPPLSTDDMCLALMKLLHIFDTTKQAFTRTKIASALCEIVDHSDKASCSTSVVSLIQVITDVIEQEDIMSAGPLIPLLAKLALLLNCENPLFQKVFSLLREQLKISEFPFIRISCLNAITQMSLKMKHLRRPLDIKPSATSSIDVDMDEGEADQLLKSKPLPIDTAAAAGADASEPEIESILFMFAADSDCHIRMKAVEYLRLYHDSGFRLSFENYGAVCKMLDDEFYFVRLNSLELLMAYASLYPENLVESLNKGTELRLTDDVFLRLSIAMHDEMIPMRTTAATLMGNMKNVSARFLEQMLDKQLMYSMLLSDAEFQEVFARSSTGYRYEPSIPMELIMVDSAFVIPQSCCGSFVLGLEDEHKGSNACVWSTCQLASQSAPFAQKSMNMLLDVFNDEIEEVRLTLIRNLSKPLLHVVLTEDQLEVIITALHNASSAIHNTICELLSNCRVYTPQCLQMALQAFVGCIKECPEKQESVFKCIRELGKNNANLVMCIMEELLGLHPFLDMPGTSLEDCNCTAKLILVFSAARYCPAMHSVMRRYALCHYDYLHTTPELVPLLKNSPKESGIGKSAGAGQANFPQLMKMLETLLSTCQNLPPSSRTVTLKAITRDSGAGEKFKYLGIVFPSDGKFEEEIDRRIGVASGVLRELARAIVTKAKLSLKTKLSMFKSIFTPILTYGQSWITTEKLRSHVQAAEMGFLRRVDGLTRLDMVRNTDVC</sequence>
<reference evidence="3" key="1">
    <citation type="submission" date="2016-06" db="UniProtKB">
        <authorList>
            <consortium name="WormBaseParasite"/>
        </authorList>
    </citation>
    <scope>IDENTIFICATION</scope>
</reference>
<dbReference type="EMBL" id="UZAM01007952">
    <property type="protein sequence ID" value="VDP02381.1"/>
    <property type="molecule type" value="Genomic_DNA"/>
</dbReference>
<gene>
    <name evidence="1" type="ORF">SBAD_LOCUS3792</name>
</gene>
<dbReference type="PANTHER" id="PTHR20938">
    <property type="entry name" value="INTEGRATOR COMPLEX SUBUNIT 4"/>
    <property type="match status" value="1"/>
</dbReference>
<organism evidence="3">
    <name type="scientific">Soboliphyme baturini</name>
    <dbReference type="NCBI Taxonomy" id="241478"/>
    <lineage>
        <taxon>Eukaryota</taxon>
        <taxon>Metazoa</taxon>
        <taxon>Ecdysozoa</taxon>
        <taxon>Nematoda</taxon>
        <taxon>Enoplea</taxon>
        <taxon>Dorylaimia</taxon>
        <taxon>Dioctophymatida</taxon>
        <taxon>Dioctophymatoidea</taxon>
        <taxon>Soboliphymatidae</taxon>
        <taxon>Soboliphyme</taxon>
    </lineage>
</organism>
<evidence type="ECO:0000313" key="2">
    <source>
        <dbReference type="Proteomes" id="UP000270296"/>
    </source>
</evidence>
<dbReference type="SUPFAM" id="SSF48371">
    <property type="entry name" value="ARM repeat"/>
    <property type="match status" value="1"/>
</dbReference>
<protein>
    <submittedName>
        <fullName evidence="3">Integrator complex subunit 4</fullName>
    </submittedName>
</protein>
<dbReference type="PANTHER" id="PTHR20938:SF0">
    <property type="entry name" value="INTEGRATOR COMPLEX SUBUNIT 4"/>
    <property type="match status" value="1"/>
</dbReference>
<reference evidence="1 2" key="2">
    <citation type="submission" date="2018-11" db="EMBL/GenBank/DDBJ databases">
        <authorList>
            <consortium name="Pathogen Informatics"/>
        </authorList>
    </citation>
    <scope>NUCLEOTIDE SEQUENCE [LARGE SCALE GENOMIC DNA]</scope>
</reference>
<dbReference type="Proteomes" id="UP000270296">
    <property type="component" value="Unassembled WGS sequence"/>
</dbReference>
<dbReference type="GO" id="GO:0016180">
    <property type="term" value="P:snRNA processing"/>
    <property type="evidence" value="ECO:0007669"/>
    <property type="project" value="TreeGrafter"/>
</dbReference>
<keyword evidence="2" id="KW-1185">Reference proteome</keyword>
<evidence type="ECO:0000313" key="1">
    <source>
        <dbReference type="EMBL" id="VDP02381.1"/>
    </source>
</evidence>
<dbReference type="OrthoDB" id="18190at2759"/>
<dbReference type="GO" id="GO:0032039">
    <property type="term" value="C:integrator complex"/>
    <property type="evidence" value="ECO:0007669"/>
    <property type="project" value="TreeGrafter"/>
</dbReference>
<name>A0A183IJJ6_9BILA</name>
<dbReference type="WBParaSite" id="SBAD_0000396201-mRNA-1">
    <property type="protein sequence ID" value="SBAD_0000396201-mRNA-1"/>
    <property type="gene ID" value="SBAD_0000396201"/>
</dbReference>